<evidence type="ECO:0000256" key="1">
    <source>
        <dbReference type="SAM" id="MobiDB-lite"/>
    </source>
</evidence>
<dbReference type="Proteomes" id="UP000245119">
    <property type="component" value="Linkage Group LG4"/>
</dbReference>
<feature type="region of interest" description="Disordered" evidence="1">
    <location>
        <begin position="1"/>
        <end position="71"/>
    </location>
</feature>
<evidence type="ECO:0000313" key="2">
    <source>
        <dbReference type="EMBL" id="PVD31407.1"/>
    </source>
</evidence>
<dbReference type="AlphaFoldDB" id="A0A2T7PDB1"/>
<evidence type="ECO:0000313" key="3">
    <source>
        <dbReference type="Proteomes" id="UP000245119"/>
    </source>
</evidence>
<sequence>MKPTKLREPERPGSEQPPSKLFSSIGVSSLQKKDNLPEILNKSSARRNPASCRGSSERLSGPSATCSSSNYSEGKRKLVCRSNSESQCLTVLKDVAATHAVAHSTPQKSVQDSTDLLCSPEILIIPDTPEDRLYKSKTALKAVAISRSFLRPVSLLTTMPGKKTVSPKSKVKRVLKKPAGIVTVEFGEHGASILSKTLEGGHRVTKSLEKKGQQSSSSICATDSSFKGQLNMITALEVNLDQQNITENLKETYDDTSLNLCPETVFEEHLVNNNEKQANTPEKLYSDGKNTKRMAKSGISPVAKRNSGGKIEEGCGSSRVIKAKRQLIAMAGFTDVKQIDNHVNSYQISGSSKASTKEASISCKDDNILVELLEELTPFPMVPQSLCTKGKHAQTAAGSRQLCSVSGPKEKENKSLQSVAATANAYG</sequence>
<protein>
    <submittedName>
        <fullName evidence="2">Uncharacterized protein</fullName>
    </submittedName>
</protein>
<feature type="compositionally biased region" description="Polar residues" evidence="1">
    <location>
        <begin position="53"/>
        <end position="71"/>
    </location>
</feature>
<comment type="caution">
    <text evidence="2">The sequence shown here is derived from an EMBL/GenBank/DDBJ whole genome shotgun (WGS) entry which is preliminary data.</text>
</comment>
<feature type="compositionally biased region" description="Polar residues" evidence="1">
    <location>
        <begin position="21"/>
        <end position="30"/>
    </location>
</feature>
<keyword evidence="3" id="KW-1185">Reference proteome</keyword>
<feature type="compositionally biased region" description="Basic and acidic residues" evidence="1">
    <location>
        <begin position="1"/>
        <end position="13"/>
    </location>
</feature>
<proteinExistence type="predicted"/>
<feature type="region of interest" description="Disordered" evidence="1">
    <location>
        <begin position="399"/>
        <end position="427"/>
    </location>
</feature>
<accession>A0A2T7PDB1</accession>
<name>A0A2T7PDB1_POMCA</name>
<organism evidence="2 3">
    <name type="scientific">Pomacea canaliculata</name>
    <name type="common">Golden apple snail</name>
    <dbReference type="NCBI Taxonomy" id="400727"/>
    <lineage>
        <taxon>Eukaryota</taxon>
        <taxon>Metazoa</taxon>
        <taxon>Spiralia</taxon>
        <taxon>Lophotrochozoa</taxon>
        <taxon>Mollusca</taxon>
        <taxon>Gastropoda</taxon>
        <taxon>Caenogastropoda</taxon>
        <taxon>Architaenioglossa</taxon>
        <taxon>Ampullarioidea</taxon>
        <taxon>Ampullariidae</taxon>
        <taxon>Pomacea</taxon>
    </lineage>
</organism>
<gene>
    <name evidence="2" type="ORF">C0Q70_06819</name>
</gene>
<reference evidence="2 3" key="1">
    <citation type="submission" date="2018-04" db="EMBL/GenBank/DDBJ databases">
        <title>The genome of golden apple snail Pomacea canaliculata provides insight into stress tolerance and invasive adaptation.</title>
        <authorList>
            <person name="Liu C."/>
            <person name="Liu B."/>
            <person name="Ren Y."/>
            <person name="Zhang Y."/>
            <person name="Wang H."/>
            <person name="Li S."/>
            <person name="Jiang F."/>
            <person name="Yin L."/>
            <person name="Zhang G."/>
            <person name="Qian W."/>
            <person name="Fan W."/>
        </authorList>
    </citation>
    <scope>NUCLEOTIDE SEQUENCE [LARGE SCALE GENOMIC DNA]</scope>
    <source>
        <strain evidence="2">SZHN2017</strain>
        <tissue evidence="2">Muscle</tissue>
    </source>
</reference>
<dbReference type="EMBL" id="PZQS01000004">
    <property type="protein sequence ID" value="PVD31407.1"/>
    <property type="molecule type" value="Genomic_DNA"/>
</dbReference>